<dbReference type="OrthoDB" id="2854036at2"/>
<organism evidence="1 2">
    <name type="scientific">Bacillus solimangrovi</name>
    <dbReference type="NCBI Taxonomy" id="1305675"/>
    <lineage>
        <taxon>Bacteria</taxon>
        <taxon>Bacillati</taxon>
        <taxon>Bacillota</taxon>
        <taxon>Bacilli</taxon>
        <taxon>Bacillales</taxon>
        <taxon>Bacillaceae</taxon>
        <taxon>Bacillus</taxon>
    </lineage>
</organism>
<dbReference type="RefSeq" id="WP_069717069.1">
    <property type="nucleotide sequence ID" value="NZ_MJEH01000021.1"/>
</dbReference>
<comment type="caution">
    <text evidence="1">The sequence shown here is derived from an EMBL/GenBank/DDBJ whole genome shotgun (WGS) entry which is preliminary data.</text>
</comment>
<name>A0A1E5LFP1_9BACI</name>
<dbReference type="AlphaFoldDB" id="A0A1E5LFP1"/>
<gene>
    <name evidence="1" type="ORF">BFG57_14540</name>
</gene>
<dbReference type="Proteomes" id="UP000095209">
    <property type="component" value="Unassembled WGS sequence"/>
</dbReference>
<protein>
    <submittedName>
        <fullName evidence="1">Uncharacterized protein</fullName>
    </submittedName>
</protein>
<evidence type="ECO:0000313" key="2">
    <source>
        <dbReference type="Proteomes" id="UP000095209"/>
    </source>
</evidence>
<accession>A0A1E5LFP1</accession>
<proteinExistence type="predicted"/>
<evidence type="ECO:0000313" key="1">
    <source>
        <dbReference type="EMBL" id="OEH92891.1"/>
    </source>
</evidence>
<dbReference type="EMBL" id="MJEH01000021">
    <property type="protein sequence ID" value="OEH92891.1"/>
    <property type="molecule type" value="Genomic_DNA"/>
</dbReference>
<sequence length="162" mass="18889">MKILYAVETTSEQPCKSLCYDLGDLVQIFDSSNGFYLTKRWDDAVVLQTYFTELEQFISTHIILSCQLHTKTLLFEDYGFQSTDADYLFSEDIAFFSIIKGTSSQRKMAIFQIEEDLIATFKIDNQMFYIIDNKKIPLIYGYSSAYDIEVSFFELDKLLKKD</sequence>
<keyword evidence="2" id="KW-1185">Reference proteome</keyword>
<dbReference type="STRING" id="1305675.BFG57_14540"/>
<reference evidence="1 2" key="1">
    <citation type="submission" date="2016-08" db="EMBL/GenBank/DDBJ databases">
        <title>Genome of Bacillus solimangrovi GH2-4.</title>
        <authorList>
            <person name="Lim S."/>
            <person name="Kim B.-C."/>
        </authorList>
    </citation>
    <scope>NUCLEOTIDE SEQUENCE [LARGE SCALE GENOMIC DNA]</scope>
    <source>
        <strain evidence="1 2">GH2-4</strain>
    </source>
</reference>